<organism evidence="1 2">
    <name type="scientific">Porites lobata</name>
    <dbReference type="NCBI Taxonomy" id="104759"/>
    <lineage>
        <taxon>Eukaryota</taxon>
        <taxon>Metazoa</taxon>
        <taxon>Cnidaria</taxon>
        <taxon>Anthozoa</taxon>
        <taxon>Hexacorallia</taxon>
        <taxon>Scleractinia</taxon>
        <taxon>Fungiina</taxon>
        <taxon>Poritidae</taxon>
        <taxon>Porites</taxon>
    </lineage>
</organism>
<dbReference type="EMBL" id="CALNXK010000050">
    <property type="protein sequence ID" value="CAH3131714.1"/>
    <property type="molecule type" value="Genomic_DNA"/>
</dbReference>
<name>A0ABN8P2T0_9CNID</name>
<dbReference type="Proteomes" id="UP001159405">
    <property type="component" value="Unassembled WGS sequence"/>
</dbReference>
<proteinExistence type="predicted"/>
<feature type="non-terminal residue" evidence="1">
    <location>
        <position position="1"/>
    </location>
</feature>
<feature type="non-terminal residue" evidence="1">
    <location>
        <position position="473"/>
    </location>
</feature>
<protein>
    <recommendedName>
        <fullName evidence="3">MULE transposase domain-containing protein</fullName>
    </recommendedName>
</protein>
<gene>
    <name evidence="1" type="ORF">PLOB_00036241</name>
</gene>
<evidence type="ECO:0008006" key="3">
    <source>
        <dbReference type="Google" id="ProtNLM"/>
    </source>
</evidence>
<comment type="caution">
    <text evidence="1">The sequence shown here is derived from an EMBL/GenBank/DDBJ whole genome shotgun (WGS) entry which is preliminary data.</text>
</comment>
<keyword evidence="2" id="KW-1185">Reference proteome</keyword>
<sequence length="473" mass="54346">FFSVRLLEDEKEIANNATVLKLLLTKTSLAVPSLPPGLTCNKAVIVDLETAPNDWQDDHTWQKTRAPMKKSYEVKRNANGEIIDISRSSHEASGTYTMERHRYTHANSPDFHRLVVTVQESDGNYIPFAFVQYRFDGNEHFVRNKPHGNAKSKDPFIPTKKSTLEKLTAAVKSQGVKRAVHEVEVAVGNEQIKDLKKFCCNEDGPNSPLCIDMTFNLGNFYVVVTTYKHLQLLTKRSNNEPVILGPVMMCMKKDRPTYQFLFQQINSHCPEIKDQFKAYGTDVELPLRKALELEFPFALGFVCRTHIVRNLEHKLKTELNLSDKFFRKVVADVFGDKTQEGLVQCTTRAEYDFLLSKLCVKWDRDESEERAKKGDTQEPKAAKYFMKNKADIVYHHCRSAALREVGIDVELFDNNDPESINALIKKWENEEKSDIPKFVRDIKELHDKQRHDISRAFCGTPGLYAVKEDYAEF</sequence>
<evidence type="ECO:0000313" key="1">
    <source>
        <dbReference type="EMBL" id="CAH3131714.1"/>
    </source>
</evidence>
<accession>A0ABN8P2T0</accession>
<evidence type="ECO:0000313" key="2">
    <source>
        <dbReference type="Proteomes" id="UP001159405"/>
    </source>
</evidence>
<reference evidence="1 2" key="1">
    <citation type="submission" date="2022-05" db="EMBL/GenBank/DDBJ databases">
        <authorList>
            <consortium name="Genoscope - CEA"/>
            <person name="William W."/>
        </authorList>
    </citation>
    <scope>NUCLEOTIDE SEQUENCE [LARGE SCALE GENOMIC DNA]</scope>
</reference>